<evidence type="ECO:0000256" key="11">
    <source>
        <dbReference type="ARBA" id="ARBA00059922"/>
    </source>
</evidence>
<feature type="domain" description="Fe2OG dioxygenase" evidence="14">
    <location>
        <begin position="284"/>
        <end position="384"/>
    </location>
</feature>
<keyword evidence="7" id="KW-0223">Dioxygenase</keyword>
<dbReference type="PROSITE" id="PS51471">
    <property type="entry name" value="FE2OG_OXY"/>
    <property type="match status" value="1"/>
</dbReference>
<keyword evidence="9 12" id="KW-0408">Iron</keyword>
<comment type="subcellular location">
    <subcellularLocation>
        <location evidence="3">Cytoplasm</location>
    </subcellularLocation>
    <subcellularLocation>
        <location evidence="2">Nucleus</location>
    </subcellularLocation>
</comment>
<evidence type="ECO:0000256" key="3">
    <source>
        <dbReference type="ARBA" id="ARBA00004496"/>
    </source>
</evidence>
<evidence type="ECO:0000256" key="1">
    <source>
        <dbReference type="ARBA" id="ARBA00001961"/>
    </source>
</evidence>
<dbReference type="PRINTS" id="PR00682">
    <property type="entry name" value="IPNSYNTHASE"/>
</dbReference>
<comment type="cofactor">
    <cofactor evidence="1">
        <name>L-ascorbate</name>
        <dbReference type="ChEBI" id="CHEBI:38290"/>
    </cofactor>
</comment>
<dbReference type="ExpressionAtlas" id="A0A317Y260">
    <property type="expression patterns" value="baseline"/>
</dbReference>
<reference evidence="15" key="1">
    <citation type="journal article" date="2018" name="Nat. Genet.">
        <title>Extensive intraspecific gene order and gene structural variations between Mo17 and other maize genomes.</title>
        <authorList>
            <person name="Sun S."/>
            <person name="Zhou Y."/>
            <person name="Chen J."/>
            <person name="Shi J."/>
            <person name="Zhao H."/>
            <person name="Zhao H."/>
            <person name="Song W."/>
            <person name="Zhang M."/>
            <person name="Cui Y."/>
            <person name="Dong X."/>
            <person name="Liu H."/>
            <person name="Ma X."/>
            <person name="Jiao Y."/>
            <person name="Wang B."/>
            <person name="Wei X."/>
            <person name="Stein J.C."/>
            <person name="Glaubitz J.C."/>
            <person name="Lu F."/>
            <person name="Yu G."/>
            <person name="Liang C."/>
            <person name="Fengler K."/>
            <person name="Li B."/>
            <person name="Rafalski A."/>
            <person name="Schnable P.S."/>
            <person name="Ware D.H."/>
            <person name="Buckler E.S."/>
            <person name="Lai J."/>
        </authorList>
    </citation>
    <scope>NUCLEOTIDE SEQUENCE [LARGE SCALE GENOMIC DNA]</scope>
    <source>
        <tissue evidence="15">Seedling</tissue>
    </source>
</reference>
<evidence type="ECO:0000256" key="2">
    <source>
        <dbReference type="ARBA" id="ARBA00004123"/>
    </source>
</evidence>
<protein>
    <submittedName>
        <fullName evidence="15">Protein DMR6-LIKE OXYGENASE 2</fullName>
    </submittedName>
</protein>
<dbReference type="PANTHER" id="PTHR47991">
    <property type="entry name" value="OXOGLUTARATE/IRON-DEPENDENT DIOXYGENASE"/>
    <property type="match status" value="1"/>
</dbReference>
<dbReference type="GO" id="GO:0005634">
    <property type="term" value="C:nucleus"/>
    <property type="evidence" value="ECO:0007669"/>
    <property type="project" value="UniProtKB-SubCell"/>
</dbReference>
<evidence type="ECO:0000256" key="10">
    <source>
        <dbReference type="ARBA" id="ARBA00023242"/>
    </source>
</evidence>
<dbReference type="GO" id="GO:0005737">
    <property type="term" value="C:cytoplasm"/>
    <property type="evidence" value="ECO:0007669"/>
    <property type="project" value="UniProtKB-SubCell"/>
</dbReference>
<dbReference type="Pfam" id="PF14226">
    <property type="entry name" value="DIOX_N"/>
    <property type="match status" value="1"/>
</dbReference>
<dbReference type="InterPro" id="IPR026992">
    <property type="entry name" value="DIOX_N"/>
</dbReference>
<evidence type="ECO:0000256" key="7">
    <source>
        <dbReference type="ARBA" id="ARBA00022964"/>
    </source>
</evidence>
<evidence type="ECO:0000256" key="12">
    <source>
        <dbReference type="RuleBase" id="RU003682"/>
    </source>
</evidence>
<feature type="region of interest" description="Disordered" evidence="13">
    <location>
        <begin position="29"/>
        <end position="63"/>
    </location>
</feature>
<name>A0A317Y260_MAIZE</name>
<keyword evidence="5" id="KW-0963">Cytoplasm</keyword>
<dbReference type="Pfam" id="PF03171">
    <property type="entry name" value="2OG-FeII_Oxy"/>
    <property type="match status" value="1"/>
</dbReference>
<dbReference type="InterPro" id="IPR005123">
    <property type="entry name" value="Oxoglu/Fe-dep_dioxygenase_dom"/>
</dbReference>
<evidence type="ECO:0000256" key="8">
    <source>
        <dbReference type="ARBA" id="ARBA00023002"/>
    </source>
</evidence>
<dbReference type="Proteomes" id="UP000251960">
    <property type="component" value="Chromosome 1"/>
</dbReference>
<dbReference type="FunFam" id="2.60.120.330:FF:000015">
    <property type="entry name" value="Protein DMR6-LIKE OXYGENASE 1"/>
    <property type="match status" value="1"/>
</dbReference>
<evidence type="ECO:0000259" key="14">
    <source>
        <dbReference type="PROSITE" id="PS51471"/>
    </source>
</evidence>
<feature type="compositionally biased region" description="Basic and acidic residues" evidence="13">
    <location>
        <begin position="29"/>
        <end position="39"/>
    </location>
</feature>
<dbReference type="AlphaFoldDB" id="A0A317Y260"/>
<accession>A0A317Y260</accession>
<evidence type="ECO:0000256" key="6">
    <source>
        <dbReference type="ARBA" id="ARBA00022723"/>
    </source>
</evidence>
<comment type="caution">
    <text evidence="15">The sequence shown here is derived from an EMBL/GenBank/DDBJ whole genome shotgun (WGS) entry which is preliminary data.</text>
</comment>
<dbReference type="GO" id="GO:0046872">
    <property type="term" value="F:metal ion binding"/>
    <property type="evidence" value="ECO:0007669"/>
    <property type="project" value="UniProtKB-KW"/>
</dbReference>
<dbReference type="InterPro" id="IPR044861">
    <property type="entry name" value="IPNS-like_FE2OG_OXY"/>
</dbReference>
<keyword evidence="8 12" id="KW-0560">Oxidoreductase</keyword>
<dbReference type="InterPro" id="IPR050295">
    <property type="entry name" value="Plant_2OG-oxidoreductases"/>
</dbReference>
<keyword evidence="10" id="KW-0539">Nucleus</keyword>
<evidence type="ECO:0000256" key="4">
    <source>
        <dbReference type="ARBA" id="ARBA00008056"/>
    </source>
</evidence>
<evidence type="ECO:0000256" key="9">
    <source>
        <dbReference type="ARBA" id="ARBA00023004"/>
    </source>
</evidence>
<evidence type="ECO:0000313" key="15">
    <source>
        <dbReference type="EMBL" id="PWZ52256.1"/>
    </source>
</evidence>
<gene>
    <name evidence="15" type="primary">DLO2_4</name>
    <name evidence="15" type="ORF">Zm00014a_010057</name>
</gene>
<dbReference type="InterPro" id="IPR027443">
    <property type="entry name" value="IPNS-like_sf"/>
</dbReference>
<dbReference type="GO" id="GO:0051213">
    <property type="term" value="F:dioxygenase activity"/>
    <property type="evidence" value="ECO:0007669"/>
    <property type="project" value="UniProtKB-KW"/>
</dbReference>
<evidence type="ECO:0000256" key="5">
    <source>
        <dbReference type="ARBA" id="ARBA00022490"/>
    </source>
</evidence>
<dbReference type="EMBL" id="NCVQ01000001">
    <property type="protein sequence ID" value="PWZ52256.1"/>
    <property type="molecule type" value="Genomic_DNA"/>
</dbReference>
<sequence>MSLVVAAPMAIVDLANAQLQQQAAAAAKKDGGGGVHELEDGADADTSTTMGMSCKRSEQQQQQLVESSSSYDYGALILKGVRHLSDSGITRLPDWYVLPVSDRPGVGLIAASSTAAAAGGVGRVKLPVVDLAGLRDPSQRAAVLATLDDACREYGFFQVVNHGVGSDVSGGMLDVARRFFELPLAERARHMSADVRAPVRYGTSFNQAKDAVLCWRDFLKLVCQPLREVVPRWPQQPADLRDVATGYAAASHALFMEVMEAALEALGIPAPAAGGGVLGELAALASHMMTVNCYPACPQPELTLGMPPHSDYGLLTFVLQDHVEGLQVLHAGRWLTVDPVPGSFVVNVGDHLEIYSNGRYKSVLHRVRVNSTRPRISVASFHSLPAERAIGPAPELVDDEAGNPRRYMDTDFATFLAYLASADGKNKTFLQSRKLPLHTSS</sequence>
<dbReference type="SUPFAM" id="SSF51197">
    <property type="entry name" value="Clavaminate synthase-like"/>
    <property type="match status" value="1"/>
</dbReference>
<evidence type="ECO:0000256" key="13">
    <source>
        <dbReference type="SAM" id="MobiDB-lite"/>
    </source>
</evidence>
<comment type="similarity">
    <text evidence="4 12">Belongs to the iron/ascorbate-dependent oxidoreductase family.</text>
</comment>
<comment type="function">
    <text evidence="11">Involved in the regulation of shoot development and salicylic acid (SA) homeostasis.</text>
</comment>
<organism evidence="15">
    <name type="scientific">Zea mays</name>
    <name type="common">Maize</name>
    <dbReference type="NCBI Taxonomy" id="4577"/>
    <lineage>
        <taxon>Eukaryota</taxon>
        <taxon>Viridiplantae</taxon>
        <taxon>Streptophyta</taxon>
        <taxon>Embryophyta</taxon>
        <taxon>Tracheophyta</taxon>
        <taxon>Spermatophyta</taxon>
        <taxon>Magnoliopsida</taxon>
        <taxon>Liliopsida</taxon>
        <taxon>Poales</taxon>
        <taxon>Poaceae</taxon>
        <taxon>PACMAD clade</taxon>
        <taxon>Panicoideae</taxon>
        <taxon>Andropogonodae</taxon>
        <taxon>Andropogoneae</taxon>
        <taxon>Tripsacinae</taxon>
        <taxon>Zea</taxon>
    </lineage>
</organism>
<keyword evidence="6 12" id="KW-0479">Metal-binding</keyword>
<proteinExistence type="inferred from homology"/>
<dbReference type="Gene3D" id="2.60.120.330">
    <property type="entry name" value="B-lactam Antibiotic, Isopenicillin N Synthase, Chain"/>
    <property type="match status" value="1"/>
</dbReference>